<feature type="region of interest" description="Disordered" evidence="1">
    <location>
        <begin position="283"/>
        <end position="307"/>
    </location>
</feature>
<feature type="compositionally biased region" description="Pro residues" evidence="1">
    <location>
        <begin position="284"/>
        <end position="307"/>
    </location>
</feature>
<dbReference type="InParanoid" id="Q0F140"/>
<gene>
    <name evidence="2" type="ORF">SPV1_11481</name>
</gene>
<evidence type="ECO:0000313" key="2">
    <source>
        <dbReference type="EMBL" id="EAU55351.1"/>
    </source>
</evidence>
<dbReference type="RefSeq" id="WP_009849814.1">
    <property type="nucleotide sequence ID" value="NZ_DS022294.1"/>
</dbReference>
<name>Q0F140_9PROT</name>
<proteinExistence type="predicted"/>
<accession>Q0F140</accession>
<organism evidence="2 3">
    <name type="scientific">Mariprofundus ferrooxydans PV-1</name>
    <dbReference type="NCBI Taxonomy" id="314345"/>
    <lineage>
        <taxon>Bacteria</taxon>
        <taxon>Pseudomonadati</taxon>
        <taxon>Pseudomonadota</taxon>
        <taxon>Candidatius Mariprofundia</taxon>
        <taxon>Mariprofundales</taxon>
        <taxon>Mariprofundaceae</taxon>
        <taxon>Mariprofundus</taxon>
    </lineage>
</organism>
<dbReference type="OrthoDB" id="10020865at2"/>
<comment type="caution">
    <text evidence="2">The sequence shown here is derived from an EMBL/GenBank/DDBJ whole genome shotgun (WGS) entry which is preliminary data.</text>
</comment>
<dbReference type="AlphaFoldDB" id="Q0F140"/>
<reference evidence="2 3" key="1">
    <citation type="submission" date="2006-09" db="EMBL/GenBank/DDBJ databases">
        <authorList>
            <person name="Emerson D."/>
            <person name="Ferriera S."/>
            <person name="Johnson J."/>
            <person name="Kravitz S."/>
            <person name="Halpern A."/>
            <person name="Remington K."/>
            <person name="Beeson K."/>
            <person name="Tran B."/>
            <person name="Rogers Y.-H."/>
            <person name="Friedman R."/>
            <person name="Venter J.C."/>
        </authorList>
    </citation>
    <scope>NUCLEOTIDE SEQUENCE [LARGE SCALE GENOMIC DNA]</scope>
    <source>
        <strain evidence="2 3">PV-1</strain>
    </source>
</reference>
<dbReference type="HOGENOM" id="CLU_631349_0_0_0"/>
<protein>
    <submittedName>
        <fullName evidence="2">Uncharacterized protein</fullName>
    </submittedName>
</protein>
<dbReference type="EMBL" id="AATS01000003">
    <property type="protein sequence ID" value="EAU55351.1"/>
    <property type="molecule type" value="Genomic_DNA"/>
</dbReference>
<evidence type="ECO:0000313" key="3">
    <source>
        <dbReference type="Proteomes" id="UP000005297"/>
    </source>
</evidence>
<evidence type="ECO:0000256" key="1">
    <source>
        <dbReference type="SAM" id="MobiDB-lite"/>
    </source>
</evidence>
<keyword evidence="3" id="KW-1185">Reference proteome</keyword>
<dbReference type="Proteomes" id="UP000005297">
    <property type="component" value="Unassembled WGS sequence"/>
</dbReference>
<sequence length="434" mass="47432">MAVSPPDPIEFYTRLRHDGPSEQIISDFSAAMRMLLAQLERDLRRDGESEFGGRREAVLHALADTVPAMLMHVDRFEATALHASENEAEREAVRNIVANVAADHNFSGLAAARQSVPQANEAKFDQGLGGTLIGETPEMANKFNDLSTLFPPLAIIAAIIRNIGIFGRTALELSGGDEVGEQLENKLEYVIGQVGVIKDGIAGLSNGQDKIQTVTERIDREAATLEQKLLILGRLLGSTLVGEPWNIEPMTTTPNKLPARDVKQELHDIEALLRALITIITGWTPPPPDNGDPPPPPPLPPLPPTPEIPPVIDSRLKKIFVYEEGVFTPQSVADEQVIDVKTAAFDLFGWLDLSGMRSGDMVETIVSVSIAGRPLVTLEKRTFYQPGLYSLADFARGESRISGNHIRIGIRQSRSVDSFASLIELPYQFVVESQ</sequence>